<dbReference type="InterPro" id="IPR036291">
    <property type="entry name" value="NAD(P)-bd_dom_sf"/>
</dbReference>
<dbReference type="InterPro" id="IPR052178">
    <property type="entry name" value="Sec_Metab_Biosynth_SDR"/>
</dbReference>
<dbReference type="EMBL" id="RIBY02002528">
    <property type="protein sequence ID" value="KAH9810306.1"/>
    <property type="molecule type" value="Genomic_DNA"/>
</dbReference>
<dbReference type="PANTHER" id="PTHR43618">
    <property type="entry name" value="7-ALPHA-HYDROXYSTEROID DEHYDROGENASE"/>
    <property type="match status" value="1"/>
</dbReference>
<feature type="compositionally biased region" description="Basic and acidic residues" evidence="4">
    <location>
        <begin position="246"/>
        <end position="259"/>
    </location>
</feature>
<accession>A0A9W7VXX2</accession>
<comment type="caution">
    <text evidence="5">The sequence shown here is derived from an EMBL/GenBank/DDBJ whole genome shotgun (WGS) entry which is preliminary data.</text>
</comment>
<dbReference type="Gene3D" id="3.40.50.720">
    <property type="entry name" value="NAD(P)-binding Rossmann-like Domain"/>
    <property type="match status" value="1"/>
</dbReference>
<dbReference type="Pfam" id="PF13561">
    <property type="entry name" value="adh_short_C2"/>
    <property type="match status" value="1"/>
</dbReference>
<keyword evidence="2" id="KW-0521">NADP</keyword>
<dbReference type="AlphaFoldDB" id="A0A9W7VXX2"/>
<reference evidence="5 6" key="1">
    <citation type="journal article" date="2018" name="IMA Fungus">
        <title>IMA Genome-F 10: Nine draft genome sequences of Claviceps purpurea s.lat., including C. arundinis, C. humidiphila, and C. cf. spartinae, pseudomolecules for the pitch canker pathogen Fusarium circinatum, draft genome of Davidsoniella eucalypti, Grosmannia galeiformis, Quambalaria eucalypti, and Teratosphaeria destructans.</title>
        <authorList>
            <person name="Wingfield B.D."/>
            <person name="Liu M."/>
            <person name="Nguyen H.D."/>
            <person name="Lane F.A."/>
            <person name="Morgan S.W."/>
            <person name="De Vos L."/>
            <person name="Wilken P.M."/>
            <person name="Duong T.A."/>
            <person name="Aylward J."/>
            <person name="Coetzee M.P."/>
            <person name="Dadej K."/>
            <person name="De Beer Z.W."/>
            <person name="Findlay W."/>
            <person name="Havenga M."/>
            <person name="Kolarik M."/>
            <person name="Menzies J.G."/>
            <person name="Naidoo K."/>
            <person name="Pochopski O."/>
            <person name="Shoukouhi P."/>
            <person name="Santana Q.C."/>
            <person name="Seifert K.A."/>
            <person name="Soal N."/>
            <person name="Steenkamp E.T."/>
            <person name="Tatham C.T."/>
            <person name="van der Nest M.A."/>
            <person name="Wingfield M.J."/>
        </authorList>
    </citation>
    <scope>NUCLEOTIDE SEQUENCE [LARGE SCALE GENOMIC DNA]</scope>
    <source>
        <strain evidence="5">CMW44962</strain>
    </source>
</reference>
<evidence type="ECO:0000256" key="3">
    <source>
        <dbReference type="ARBA" id="ARBA00023002"/>
    </source>
</evidence>
<comment type="similarity">
    <text evidence="1">Belongs to the short-chain dehydrogenases/reductases (SDR) family.</text>
</comment>
<name>A0A9W7VXX2_9PEZI</name>
<evidence type="ECO:0000256" key="1">
    <source>
        <dbReference type="ARBA" id="ARBA00006484"/>
    </source>
</evidence>
<proteinExistence type="inferred from homology"/>
<evidence type="ECO:0000313" key="5">
    <source>
        <dbReference type="EMBL" id="KAH9810306.1"/>
    </source>
</evidence>
<dbReference type="InterPro" id="IPR002347">
    <property type="entry name" value="SDR_fam"/>
</dbReference>
<evidence type="ECO:0000256" key="2">
    <source>
        <dbReference type="ARBA" id="ARBA00022857"/>
    </source>
</evidence>
<protein>
    <submittedName>
        <fullName evidence="5">Enoyl-(Acyl carrier protein) reductase</fullName>
    </submittedName>
</protein>
<dbReference type="FunFam" id="3.40.50.720:FF:000084">
    <property type="entry name" value="Short-chain dehydrogenase reductase"/>
    <property type="match status" value="1"/>
</dbReference>
<evidence type="ECO:0000256" key="4">
    <source>
        <dbReference type="SAM" id="MobiDB-lite"/>
    </source>
</evidence>
<reference evidence="5 6" key="2">
    <citation type="journal article" date="2021" name="Curr. Genet.">
        <title>Genetic response to nitrogen starvation in the aggressive Eucalyptus foliar pathogen Teratosphaeria destructans.</title>
        <authorList>
            <person name="Havenga M."/>
            <person name="Wingfield B.D."/>
            <person name="Wingfield M.J."/>
            <person name="Dreyer L.L."/>
            <person name="Roets F."/>
            <person name="Aylward J."/>
        </authorList>
    </citation>
    <scope>NUCLEOTIDE SEQUENCE [LARGE SCALE GENOMIC DNA]</scope>
    <source>
        <strain evidence="5">CMW44962</strain>
    </source>
</reference>
<organism evidence="5 6">
    <name type="scientific">Teratosphaeria destructans</name>
    <dbReference type="NCBI Taxonomy" id="418781"/>
    <lineage>
        <taxon>Eukaryota</taxon>
        <taxon>Fungi</taxon>
        <taxon>Dikarya</taxon>
        <taxon>Ascomycota</taxon>
        <taxon>Pezizomycotina</taxon>
        <taxon>Dothideomycetes</taxon>
        <taxon>Dothideomycetidae</taxon>
        <taxon>Mycosphaerellales</taxon>
        <taxon>Teratosphaeriaceae</taxon>
        <taxon>Teratosphaeria</taxon>
    </lineage>
</organism>
<dbReference type="PANTHER" id="PTHR43618:SF1">
    <property type="entry name" value="SHORT CHAIN DEHYDROGENASE_REDUCTASE"/>
    <property type="match status" value="1"/>
</dbReference>
<feature type="region of interest" description="Disordered" evidence="4">
    <location>
        <begin position="228"/>
        <end position="259"/>
    </location>
</feature>
<keyword evidence="6" id="KW-1185">Reference proteome</keyword>
<dbReference type="OrthoDB" id="2962696at2759"/>
<dbReference type="Proteomes" id="UP001138500">
    <property type="component" value="Unassembled WGS sequence"/>
</dbReference>
<dbReference type="CDD" id="cd05233">
    <property type="entry name" value="SDR_c"/>
    <property type="match status" value="1"/>
</dbReference>
<sequence length="294" mass="31566">MAATHHFHAHKLFGVQDYVAVVTGGGTGIGLMATQALAANGAKVYITGRRVDALENAAKSHDPSGGGQIIPLGPCDVTKKDDLQRVVEELSKKEKHVNLLFANAGIPGPKAPPEHEDANDVKNQLWEMESVEDWDDVFRTDATSVYFTTVAFLPLLQAALKPNGPMERFGASVITTSSMSGQMRHAQGHFAYNAAKGATIHLTKLMSAEFQKAGIRVNSIAPGYFPSEMTAKQSDDKQKSALPAEKVQEKGHVPLERGGKEEEMGMTVLFLAKNEYINGQIITVDGGVLNVVGS</sequence>
<gene>
    <name evidence="5" type="ORF">Tdes44962_MAKER10425</name>
</gene>
<keyword evidence="3" id="KW-0560">Oxidoreductase</keyword>
<dbReference type="PRINTS" id="PR00081">
    <property type="entry name" value="GDHRDH"/>
</dbReference>
<dbReference type="GO" id="GO:0016491">
    <property type="term" value="F:oxidoreductase activity"/>
    <property type="evidence" value="ECO:0007669"/>
    <property type="project" value="UniProtKB-KW"/>
</dbReference>
<evidence type="ECO:0000313" key="6">
    <source>
        <dbReference type="Proteomes" id="UP001138500"/>
    </source>
</evidence>
<dbReference type="SUPFAM" id="SSF51735">
    <property type="entry name" value="NAD(P)-binding Rossmann-fold domains"/>
    <property type="match status" value="1"/>
</dbReference>